<sequence length="119" mass="12944">MFHLQQQHQFIEPKGDFKEPRRCSTTFFSDAIRVKPPPKPCRNPPPTNRQKSPPSVDELYHSTSSSAPLCAALGSSLLTWVCNRRSRSSVLSSSYGAFVLNAATNGPSEDTNSGSSCSA</sequence>
<dbReference type="EMBL" id="BTGU01000005">
    <property type="protein sequence ID" value="GMN34852.1"/>
    <property type="molecule type" value="Genomic_DNA"/>
</dbReference>
<name>A0AA87ZHP4_FICCA</name>
<organism evidence="2 3">
    <name type="scientific">Ficus carica</name>
    <name type="common">Common fig</name>
    <dbReference type="NCBI Taxonomy" id="3494"/>
    <lineage>
        <taxon>Eukaryota</taxon>
        <taxon>Viridiplantae</taxon>
        <taxon>Streptophyta</taxon>
        <taxon>Embryophyta</taxon>
        <taxon>Tracheophyta</taxon>
        <taxon>Spermatophyta</taxon>
        <taxon>Magnoliopsida</taxon>
        <taxon>eudicotyledons</taxon>
        <taxon>Gunneridae</taxon>
        <taxon>Pentapetalae</taxon>
        <taxon>rosids</taxon>
        <taxon>fabids</taxon>
        <taxon>Rosales</taxon>
        <taxon>Moraceae</taxon>
        <taxon>Ficeae</taxon>
        <taxon>Ficus</taxon>
    </lineage>
</organism>
<keyword evidence="3" id="KW-1185">Reference proteome</keyword>
<reference evidence="2" key="1">
    <citation type="submission" date="2023-07" db="EMBL/GenBank/DDBJ databases">
        <title>draft genome sequence of fig (Ficus carica).</title>
        <authorList>
            <person name="Takahashi T."/>
            <person name="Nishimura K."/>
        </authorList>
    </citation>
    <scope>NUCLEOTIDE SEQUENCE</scope>
</reference>
<evidence type="ECO:0000313" key="2">
    <source>
        <dbReference type="EMBL" id="GMN34852.1"/>
    </source>
</evidence>
<proteinExistence type="predicted"/>
<comment type="caution">
    <text evidence="2">The sequence shown here is derived from an EMBL/GenBank/DDBJ whole genome shotgun (WGS) entry which is preliminary data.</text>
</comment>
<feature type="compositionally biased region" description="Pro residues" evidence="1">
    <location>
        <begin position="35"/>
        <end position="47"/>
    </location>
</feature>
<gene>
    <name evidence="2" type="ORF">TIFTF001_004938</name>
</gene>
<evidence type="ECO:0000256" key="1">
    <source>
        <dbReference type="SAM" id="MobiDB-lite"/>
    </source>
</evidence>
<accession>A0AA87ZHP4</accession>
<evidence type="ECO:0000313" key="3">
    <source>
        <dbReference type="Proteomes" id="UP001187192"/>
    </source>
</evidence>
<feature type="region of interest" description="Disordered" evidence="1">
    <location>
        <begin position="1"/>
        <end position="62"/>
    </location>
</feature>
<feature type="compositionally biased region" description="Basic and acidic residues" evidence="1">
    <location>
        <begin position="11"/>
        <end position="22"/>
    </location>
</feature>
<dbReference type="AlphaFoldDB" id="A0AA87ZHP4"/>
<protein>
    <submittedName>
        <fullName evidence="2">Uncharacterized protein</fullName>
    </submittedName>
</protein>
<dbReference type="Proteomes" id="UP001187192">
    <property type="component" value="Unassembled WGS sequence"/>
</dbReference>